<evidence type="ECO:0000313" key="3">
    <source>
        <dbReference type="Proteomes" id="UP000310200"/>
    </source>
</evidence>
<protein>
    <submittedName>
        <fullName evidence="2">Uncharacterized protein</fullName>
    </submittedName>
</protein>
<name>A0A4V3S827_9HYME</name>
<proteinExistence type="predicted"/>
<evidence type="ECO:0000256" key="1">
    <source>
        <dbReference type="SAM" id="MobiDB-lite"/>
    </source>
</evidence>
<feature type="region of interest" description="Disordered" evidence="1">
    <location>
        <begin position="144"/>
        <end position="164"/>
    </location>
</feature>
<comment type="caution">
    <text evidence="2">The sequence shown here is derived from an EMBL/GenBank/DDBJ whole genome shotgun (WGS) entry which is preliminary data.</text>
</comment>
<dbReference type="Proteomes" id="UP000310200">
    <property type="component" value="Unassembled WGS sequence"/>
</dbReference>
<organism evidence="2 3">
    <name type="scientific">Temnothorax longispinosus</name>
    <dbReference type="NCBI Taxonomy" id="300112"/>
    <lineage>
        <taxon>Eukaryota</taxon>
        <taxon>Metazoa</taxon>
        <taxon>Ecdysozoa</taxon>
        <taxon>Arthropoda</taxon>
        <taxon>Hexapoda</taxon>
        <taxon>Insecta</taxon>
        <taxon>Pterygota</taxon>
        <taxon>Neoptera</taxon>
        <taxon>Endopterygota</taxon>
        <taxon>Hymenoptera</taxon>
        <taxon>Apocrita</taxon>
        <taxon>Aculeata</taxon>
        <taxon>Formicoidea</taxon>
        <taxon>Formicidae</taxon>
        <taxon>Myrmicinae</taxon>
        <taxon>Temnothorax</taxon>
    </lineage>
</organism>
<dbReference type="EMBL" id="QBLH01003303">
    <property type="protein sequence ID" value="TGZ39744.1"/>
    <property type="molecule type" value="Genomic_DNA"/>
</dbReference>
<dbReference type="AlphaFoldDB" id="A0A4V3S827"/>
<accession>A0A4V3S827</accession>
<sequence length="186" mass="21670">MDIDNMYGPQDVTVSSVLGITRFLSCNPDVKANIVPINFTVSALIASAWNVYNQDEFWDAPNLEVDKHQRTRRAQKSEKHQQLKTFLHPRCFPYLKEFPSRIEYDEHRSTPAHMKNAVRCEEQRKNKKKDKLAKGEAEVCTAEGEEKDVCHDAKNEKEEDSEEQEYITGIIENITEKKFKIPSYKY</sequence>
<keyword evidence="3" id="KW-1185">Reference proteome</keyword>
<feature type="compositionally biased region" description="Basic and acidic residues" evidence="1">
    <location>
        <begin position="147"/>
        <end position="157"/>
    </location>
</feature>
<evidence type="ECO:0000313" key="2">
    <source>
        <dbReference type="EMBL" id="TGZ39744.1"/>
    </source>
</evidence>
<reference evidence="2 3" key="1">
    <citation type="journal article" date="2019" name="Philos. Trans. R. Soc. Lond., B, Biol. Sci.">
        <title>Ant behaviour and brain gene expression of defending hosts depend on the ecological success of the intruding social parasite.</title>
        <authorList>
            <person name="Kaur R."/>
            <person name="Stoldt M."/>
            <person name="Jongepier E."/>
            <person name="Feldmeyer B."/>
            <person name="Menzel F."/>
            <person name="Bornberg-Bauer E."/>
            <person name="Foitzik S."/>
        </authorList>
    </citation>
    <scope>NUCLEOTIDE SEQUENCE [LARGE SCALE GENOMIC DNA]</scope>
    <source>
        <tissue evidence="2">Whole body</tissue>
    </source>
</reference>
<gene>
    <name evidence="2" type="ORF">DBV15_10860</name>
</gene>